<feature type="transmembrane region" description="Helical" evidence="7">
    <location>
        <begin position="403"/>
        <end position="425"/>
    </location>
</feature>
<reference evidence="8" key="2">
    <citation type="submission" date="2023-05" db="EMBL/GenBank/DDBJ databases">
        <authorList>
            <consortium name="Lawrence Berkeley National Laboratory"/>
            <person name="Steindorff A."/>
            <person name="Hensen N."/>
            <person name="Bonometti L."/>
            <person name="Westerberg I."/>
            <person name="Brannstrom I.O."/>
            <person name="Guillou S."/>
            <person name="Cros-Aarteil S."/>
            <person name="Calhoun S."/>
            <person name="Haridas S."/>
            <person name="Kuo A."/>
            <person name="Mondo S."/>
            <person name="Pangilinan J."/>
            <person name="Riley R."/>
            <person name="Labutti K."/>
            <person name="Andreopoulos B."/>
            <person name="Lipzen A."/>
            <person name="Chen C."/>
            <person name="Yanf M."/>
            <person name="Daum C."/>
            <person name="Ng V."/>
            <person name="Clum A."/>
            <person name="Ohm R."/>
            <person name="Martin F."/>
            <person name="Silar P."/>
            <person name="Natvig D."/>
            <person name="Lalanne C."/>
            <person name="Gautier V."/>
            <person name="Ament-Velasquez S.L."/>
            <person name="Kruys A."/>
            <person name="Hutchinson M.I."/>
            <person name="Powell A.J."/>
            <person name="Barry K."/>
            <person name="Miller A.N."/>
            <person name="Grigoriev I.V."/>
            <person name="Debuchy R."/>
            <person name="Gladieux P."/>
            <person name="Thoren M.H."/>
            <person name="Johannesson H."/>
        </authorList>
    </citation>
    <scope>NUCLEOTIDE SEQUENCE</scope>
    <source>
        <strain evidence="8">PSN243</strain>
    </source>
</reference>
<dbReference type="Pfam" id="PF07690">
    <property type="entry name" value="MFS_1"/>
    <property type="match status" value="1"/>
</dbReference>
<comment type="subcellular location">
    <subcellularLocation>
        <location evidence="1">Membrane</location>
        <topology evidence="1">Multi-pass membrane protein</topology>
    </subcellularLocation>
</comment>
<dbReference type="CDD" id="cd17502">
    <property type="entry name" value="MFS_Azr1_MDR_like"/>
    <property type="match status" value="1"/>
</dbReference>
<feature type="transmembrane region" description="Helical" evidence="7">
    <location>
        <begin position="297"/>
        <end position="316"/>
    </location>
</feature>
<accession>A0AAV9FWE6</accession>
<dbReference type="Gene3D" id="1.20.1250.20">
    <property type="entry name" value="MFS general substrate transporter like domains"/>
    <property type="match status" value="1"/>
</dbReference>
<evidence type="ECO:0000256" key="6">
    <source>
        <dbReference type="ARBA" id="ARBA00023180"/>
    </source>
</evidence>
<proteinExistence type="predicted"/>
<keyword evidence="2" id="KW-0813">Transport</keyword>
<dbReference type="PANTHER" id="PTHR23501:SF187">
    <property type="entry name" value="MAJOR FACILITATOR SUPERFAMILY (MFS) PROFILE DOMAIN-CONTAINING PROTEIN"/>
    <property type="match status" value="1"/>
</dbReference>
<name>A0AAV9FWE6_9PEZI</name>
<dbReference type="Proteomes" id="UP001321760">
    <property type="component" value="Unassembled WGS sequence"/>
</dbReference>
<feature type="transmembrane region" description="Helical" evidence="7">
    <location>
        <begin position="170"/>
        <end position="197"/>
    </location>
</feature>
<keyword evidence="6" id="KW-0325">Glycoprotein</keyword>
<dbReference type="InterPro" id="IPR036259">
    <property type="entry name" value="MFS_trans_sf"/>
</dbReference>
<dbReference type="PRINTS" id="PR01036">
    <property type="entry name" value="TCRTETB"/>
</dbReference>
<reference evidence="8" key="1">
    <citation type="journal article" date="2023" name="Mol. Phylogenet. Evol.">
        <title>Genome-scale phylogeny and comparative genomics of the fungal order Sordariales.</title>
        <authorList>
            <person name="Hensen N."/>
            <person name="Bonometti L."/>
            <person name="Westerberg I."/>
            <person name="Brannstrom I.O."/>
            <person name="Guillou S."/>
            <person name="Cros-Aarteil S."/>
            <person name="Calhoun S."/>
            <person name="Haridas S."/>
            <person name="Kuo A."/>
            <person name="Mondo S."/>
            <person name="Pangilinan J."/>
            <person name="Riley R."/>
            <person name="LaButti K."/>
            <person name="Andreopoulos B."/>
            <person name="Lipzen A."/>
            <person name="Chen C."/>
            <person name="Yan M."/>
            <person name="Daum C."/>
            <person name="Ng V."/>
            <person name="Clum A."/>
            <person name="Steindorff A."/>
            <person name="Ohm R.A."/>
            <person name="Martin F."/>
            <person name="Silar P."/>
            <person name="Natvig D.O."/>
            <person name="Lalanne C."/>
            <person name="Gautier V."/>
            <person name="Ament-Velasquez S.L."/>
            <person name="Kruys A."/>
            <person name="Hutchinson M.I."/>
            <person name="Powell A.J."/>
            <person name="Barry K."/>
            <person name="Miller A.N."/>
            <person name="Grigoriev I.V."/>
            <person name="Debuchy R."/>
            <person name="Gladieux P."/>
            <person name="Hiltunen Thoren M."/>
            <person name="Johannesson H."/>
        </authorList>
    </citation>
    <scope>NUCLEOTIDE SEQUENCE</scope>
    <source>
        <strain evidence="8">PSN243</strain>
    </source>
</reference>
<dbReference type="GO" id="GO:0022857">
    <property type="term" value="F:transmembrane transporter activity"/>
    <property type="evidence" value="ECO:0007669"/>
    <property type="project" value="InterPro"/>
</dbReference>
<feature type="transmembrane region" description="Helical" evidence="7">
    <location>
        <begin position="573"/>
        <end position="590"/>
    </location>
</feature>
<feature type="transmembrane region" description="Helical" evidence="7">
    <location>
        <begin position="432"/>
        <end position="451"/>
    </location>
</feature>
<evidence type="ECO:0000256" key="1">
    <source>
        <dbReference type="ARBA" id="ARBA00004141"/>
    </source>
</evidence>
<evidence type="ECO:0000313" key="9">
    <source>
        <dbReference type="Proteomes" id="UP001321760"/>
    </source>
</evidence>
<keyword evidence="3 7" id="KW-0812">Transmembrane</keyword>
<organism evidence="8 9">
    <name type="scientific">Podospora aff. communis PSN243</name>
    <dbReference type="NCBI Taxonomy" id="3040156"/>
    <lineage>
        <taxon>Eukaryota</taxon>
        <taxon>Fungi</taxon>
        <taxon>Dikarya</taxon>
        <taxon>Ascomycota</taxon>
        <taxon>Pezizomycotina</taxon>
        <taxon>Sordariomycetes</taxon>
        <taxon>Sordariomycetidae</taxon>
        <taxon>Sordariales</taxon>
        <taxon>Podosporaceae</taxon>
        <taxon>Podospora</taxon>
    </lineage>
</organism>
<keyword evidence="5 7" id="KW-0472">Membrane</keyword>
<feature type="transmembrane region" description="Helical" evidence="7">
    <location>
        <begin position="139"/>
        <end position="158"/>
    </location>
</feature>
<feature type="transmembrane region" description="Helical" evidence="7">
    <location>
        <begin position="102"/>
        <end position="127"/>
    </location>
</feature>
<evidence type="ECO:0000256" key="2">
    <source>
        <dbReference type="ARBA" id="ARBA00022448"/>
    </source>
</evidence>
<feature type="transmembrane region" description="Helical" evidence="7">
    <location>
        <begin position="368"/>
        <end position="391"/>
    </location>
</feature>
<feature type="transmembrane region" description="Helical" evidence="7">
    <location>
        <begin position="258"/>
        <end position="277"/>
    </location>
</feature>
<keyword evidence="4 7" id="KW-1133">Transmembrane helix</keyword>
<feature type="transmembrane region" description="Helical" evidence="7">
    <location>
        <begin position="328"/>
        <end position="347"/>
    </location>
</feature>
<dbReference type="Gene3D" id="1.20.1720.10">
    <property type="entry name" value="Multidrug resistance protein D"/>
    <property type="match status" value="1"/>
</dbReference>
<evidence type="ECO:0000256" key="5">
    <source>
        <dbReference type="ARBA" id="ARBA00023136"/>
    </source>
</evidence>
<comment type="caution">
    <text evidence="8">The sequence shown here is derived from an EMBL/GenBank/DDBJ whole genome shotgun (WGS) entry which is preliminary data.</text>
</comment>
<feature type="transmembrane region" description="Helical" evidence="7">
    <location>
        <begin position="457"/>
        <end position="479"/>
    </location>
</feature>
<protein>
    <submittedName>
        <fullName evidence="8">Major facilitator superfamily domain-containing protein</fullName>
    </submittedName>
</protein>
<feature type="transmembrane region" description="Helical" evidence="7">
    <location>
        <begin position="203"/>
        <end position="221"/>
    </location>
</feature>
<feature type="transmembrane region" description="Helical" evidence="7">
    <location>
        <begin position="228"/>
        <end position="246"/>
    </location>
</feature>
<evidence type="ECO:0000313" key="8">
    <source>
        <dbReference type="EMBL" id="KAK4442219.1"/>
    </source>
</evidence>
<dbReference type="EMBL" id="MU866026">
    <property type="protein sequence ID" value="KAK4442219.1"/>
    <property type="molecule type" value="Genomic_DNA"/>
</dbReference>
<dbReference type="GO" id="GO:0005886">
    <property type="term" value="C:plasma membrane"/>
    <property type="evidence" value="ECO:0007669"/>
    <property type="project" value="TreeGrafter"/>
</dbReference>
<feature type="transmembrane region" description="Helical" evidence="7">
    <location>
        <begin position="499"/>
        <end position="517"/>
    </location>
</feature>
<dbReference type="PANTHER" id="PTHR23501">
    <property type="entry name" value="MAJOR FACILITATOR SUPERFAMILY"/>
    <property type="match status" value="1"/>
</dbReference>
<dbReference type="SUPFAM" id="SSF103473">
    <property type="entry name" value="MFS general substrate transporter"/>
    <property type="match status" value="1"/>
</dbReference>
<keyword evidence="9" id="KW-1185">Reference proteome</keyword>
<evidence type="ECO:0000256" key="3">
    <source>
        <dbReference type="ARBA" id="ARBA00022692"/>
    </source>
</evidence>
<dbReference type="AlphaFoldDB" id="A0AAV9FWE6"/>
<gene>
    <name evidence="8" type="ORF">QBC34DRAFT_453248</name>
</gene>
<evidence type="ECO:0000256" key="7">
    <source>
        <dbReference type="SAM" id="Phobius"/>
    </source>
</evidence>
<evidence type="ECO:0000256" key="4">
    <source>
        <dbReference type="ARBA" id="ARBA00022989"/>
    </source>
</evidence>
<dbReference type="InterPro" id="IPR011701">
    <property type="entry name" value="MFS"/>
</dbReference>
<sequence length="619" mass="66563">MLEVLLIANPQQTGAISDITLSRVVAILEAQKRQIDFASGLASKVHNPAKCDCDAQNHEGGARVRVHSCCKLSKHVDPAEDSTDSRATASDEPEKTHYGWRFWAVFAGLVGATLLSALDGSIVATALPTIARALDAGPSYVWVANIYFLTGAVFQPFLAQLSDLYGRRWVFLIILAIFLLGSGLCGGATSAAMLIGARAVQGVGAGGINMLVDLIICDLVPIRERSKFLGIIFGCIGIFTSVAPLIGGALAQNGQWRWAFYLNLPIGAVCMLIIFLYLHVNQGDHGNFSSKMKRIDWGGVTILTLSCIGIMYAATYGGSAIPWSDPRVYGPLTAGLVLIPVFVAYEGSPLAIEPVTPYHLFGNRTSSAAYAITFLHSIMCLWVVYVFAVYFQAVLGVNQTLSGVYLMPTVIAFPLSAAIGGGVMAKIGRYKPIHLISFALLTLGCGLASILHPTSHAAAWIFFQIFLAIGIGLPMATLLPAVQARLAEADAARSTGTWAFLRSVGVIWAVTIPAAVFNNRFESLLGTIDDEVARSLLDRGQAYSQASADFVDAFAELVRGQVREVYSLSVQRVWHIGIVLSGVCFLLVFLEKEVELRKDLNTEYGLQQEGGEKKAEPEP</sequence>